<keyword evidence="1" id="KW-0479">Metal-binding</keyword>
<dbReference type="InterPro" id="IPR013939">
    <property type="entry name" value="Regulatory_Dfp1/Him1"/>
</dbReference>
<dbReference type="GO" id="GO:0008270">
    <property type="term" value="F:zinc ion binding"/>
    <property type="evidence" value="ECO:0007669"/>
    <property type="project" value="UniProtKB-KW"/>
</dbReference>
<dbReference type="GO" id="GO:0031431">
    <property type="term" value="C:Dbf4-dependent protein kinase complex"/>
    <property type="evidence" value="ECO:0007669"/>
    <property type="project" value="TreeGrafter"/>
</dbReference>
<evidence type="ECO:0000259" key="6">
    <source>
        <dbReference type="PROSITE" id="PS51265"/>
    </source>
</evidence>
<evidence type="ECO:0000313" key="8">
    <source>
        <dbReference type="Proteomes" id="UP000092730"/>
    </source>
</evidence>
<dbReference type="GeneID" id="30210179"/>
<dbReference type="GO" id="GO:0043539">
    <property type="term" value="F:protein serine/threonine kinase activator activity"/>
    <property type="evidence" value="ECO:0007669"/>
    <property type="project" value="TreeGrafter"/>
</dbReference>
<dbReference type="PROSITE" id="PS51265">
    <property type="entry name" value="ZF_DBF4"/>
    <property type="match status" value="1"/>
</dbReference>
<dbReference type="CDD" id="cd00027">
    <property type="entry name" value="BRCT"/>
    <property type="match status" value="1"/>
</dbReference>
<dbReference type="InterPro" id="IPR006572">
    <property type="entry name" value="Znf_DBF"/>
</dbReference>
<reference evidence="7" key="2">
    <citation type="submission" date="2024-02" db="EMBL/GenBank/DDBJ databases">
        <title>Comparative genomics of Cryptococcus and Kwoniella reveals pathogenesis evolution and contrasting modes of karyotype evolution via chromosome fusion or intercentromeric recombination.</title>
        <authorList>
            <person name="Coelho M.A."/>
            <person name="David-Palma M."/>
            <person name="Shea T."/>
            <person name="Bowers K."/>
            <person name="McGinley-Smith S."/>
            <person name="Mohammad A.W."/>
            <person name="Gnirke A."/>
            <person name="Yurkov A.M."/>
            <person name="Nowrousian M."/>
            <person name="Sun S."/>
            <person name="Cuomo C.A."/>
            <person name="Heitman J."/>
        </authorList>
    </citation>
    <scope>NUCLEOTIDE SEQUENCE</scope>
    <source>
        <strain evidence="7">CBS 10118</strain>
    </source>
</reference>
<reference evidence="7" key="1">
    <citation type="submission" date="2013-07" db="EMBL/GenBank/DDBJ databases">
        <authorList>
            <consortium name="The Broad Institute Genome Sequencing Platform"/>
            <person name="Cuomo C."/>
            <person name="Litvintseva A."/>
            <person name="Chen Y."/>
            <person name="Heitman J."/>
            <person name="Sun S."/>
            <person name="Springer D."/>
            <person name="Dromer F."/>
            <person name="Young S.K."/>
            <person name="Zeng Q."/>
            <person name="Gargeya S."/>
            <person name="Fitzgerald M."/>
            <person name="Abouelleil A."/>
            <person name="Alvarado L."/>
            <person name="Berlin A.M."/>
            <person name="Chapman S.B."/>
            <person name="Dewar J."/>
            <person name="Goldberg J."/>
            <person name="Griggs A."/>
            <person name="Gujja S."/>
            <person name="Hansen M."/>
            <person name="Howarth C."/>
            <person name="Imamovic A."/>
            <person name="Larimer J."/>
            <person name="McCowan C."/>
            <person name="Murphy C."/>
            <person name="Pearson M."/>
            <person name="Priest M."/>
            <person name="Roberts A."/>
            <person name="Saif S."/>
            <person name="Shea T."/>
            <person name="Sykes S."/>
            <person name="Wortman J."/>
            <person name="Nusbaum C."/>
            <person name="Birren B."/>
        </authorList>
    </citation>
    <scope>NUCLEOTIDE SEQUENCE</scope>
    <source>
        <strain evidence="7">CBS 10118</strain>
    </source>
</reference>
<dbReference type="EMBL" id="CP144545">
    <property type="protein sequence ID" value="WVW84920.1"/>
    <property type="molecule type" value="Genomic_DNA"/>
</dbReference>
<dbReference type="FunFam" id="3.40.50.10190:FF:000094">
    <property type="entry name" value="Regulatory subunit for Cdc7p protein kinase"/>
    <property type="match status" value="1"/>
</dbReference>
<sequence length="691" mass="77308">MSIILSSRGELDIHDHNPLLVSHPTFPLTAQTISSAASALSTKMQVHRNRSLPSQDGKDQFDVFKSWKRGIESSTPKDPLANREILASVNTNIANKFRPTASSLIPRPSATPDVFAPEIKTTPDGTSARDADAFFSSKRPRDLTQTHFSSVPQKRVKVEREHIESAVKTARAEEERWRAKWVKVFPTLVFHFEIGVEEGAGKTLRHRVSKMGAKIDQFFSTRITHLIVKGNASPQKPKPATLIGRDVHRESVKNPFLDGTGVTDLAQKAEALNIKVWTVKKLADLLSRISPVENINNDSLSTLLEDEKINGTRERDLSAPRPDYYYFKPGNKYLLVEDATSKHRTVMVKEYTFNQKDGVEWPTLFDGFLRVSSSMQTNVPVEKIRERAWKLYVERTPFEGEQPPHDLKRSTSLRAFPTTPKLPEAQPYHNASGNSVTLTSTIASTSTAGTPAFGGFNGLPGLGSNKDRAIMQMSKRVQVLKGNARLAAAKRDDSGCDSPSTLPSRRASMGYCQPAKTFMTQDQVVKMLQQAREPVHETSVTVQMRMRNREKVDMGLKGRDQDTAAGYCENCRLRYTDLSVHIASKKHRRFATNDENFEDLDRLLYTLQRPLHPSTVILRYPPCNDLHDMDADCYKCNIDMASETGSQEEMGSEAETRSPGGESDMAMLHVGDVYDVYDDMEGFIETEAEGS</sequence>
<feature type="region of interest" description="Disordered" evidence="5">
    <location>
        <begin position="488"/>
        <end position="508"/>
    </location>
</feature>
<dbReference type="PANTHER" id="PTHR15375">
    <property type="entry name" value="ACTIVATOR OF S-PHASE KINASE-RELATED"/>
    <property type="match status" value="1"/>
</dbReference>
<evidence type="ECO:0000313" key="7">
    <source>
        <dbReference type="EMBL" id="WVW84920.1"/>
    </source>
</evidence>
<dbReference type="Gene3D" id="3.40.50.10190">
    <property type="entry name" value="BRCT domain"/>
    <property type="match status" value="1"/>
</dbReference>
<dbReference type="Pfam" id="PF07535">
    <property type="entry name" value="zf-DBF"/>
    <property type="match status" value="1"/>
</dbReference>
<dbReference type="InterPro" id="IPR051590">
    <property type="entry name" value="Replication_Regulatory_Kinase"/>
</dbReference>
<dbReference type="GO" id="GO:0003676">
    <property type="term" value="F:nucleic acid binding"/>
    <property type="evidence" value="ECO:0007669"/>
    <property type="project" value="InterPro"/>
</dbReference>
<dbReference type="InterPro" id="IPR038545">
    <property type="entry name" value="Znf_DBF_sf"/>
</dbReference>
<evidence type="ECO:0000256" key="1">
    <source>
        <dbReference type="ARBA" id="ARBA00022723"/>
    </source>
</evidence>
<dbReference type="GO" id="GO:1901987">
    <property type="term" value="P:regulation of cell cycle phase transition"/>
    <property type="evidence" value="ECO:0007669"/>
    <property type="project" value="TreeGrafter"/>
</dbReference>
<dbReference type="GO" id="GO:0010571">
    <property type="term" value="P:positive regulation of nuclear cell cycle DNA replication"/>
    <property type="evidence" value="ECO:0007669"/>
    <property type="project" value="TreeGrafter"/>
</dbReference>
<dbReference type="SMART" id="SM00586">
    <property type="entry name" value="ZnF_DBF"/>
    <property type="match status" value="1"/>
</dbReference>
<evidence type="ECO:0000256" key="3">
    <source>
        <dbReference type="ARBA" id="ARBA00022833"/>
    </source>
</evidence>
<dbReference type="KEGG" id="kbi:30210179"/>
<dbReference type="FunFam" id="6.10.250.3410:FF:000001">
    <property type="entry name" value="Protein DBF4 homolog A"/>
    <property type="match status" value="1"/>
</dbReference>
<protein>
    <recommendedName>
        <fullName evidence="6">DBF4-type domain-containing protein</fullName>
    </recommendedName>
</protein>
<dbReference type="PANTHER" id="PTHR15375:SF26">
    <property type="entry name" value="PROTEIN CHIFFON"/>
    <property type="match status" value="1"/>
</dbReference>
<keyword evidence="8" id="KW-1185">Reference proteome</keyword>
<evidence type="ECO:0000256" key="4">
    <source>
        <dbReference type="PROSITE-ProRule" id="PRU00600"/>
    </source>
</evidence>
<dbReference type="AlphaFoldDB" id="A0AAJ8KCA9"/>
<feature type="region of interest" description="Disordered" evidence="5">
    <location>
        <begin position="103"/>
        <end position="128"/>
    </location>
</feature>
<dbReference type="Gene3D" id="6.10.250.3410">
    <property type="entry name" value="DBF zinc finger"/>
    <property type="match status" value="1"/>
</dbReference>
<feature type="region of interest" description="Disordered" evidence="5">
    <location>
        <begin position="644"/>
        <end position="664"/>
    </location>
</feature>
<evidence type="ECO:0000256" key="5">
    <source>
        <dbReference type="SAM" id="MobiDB-lite"/>
    </source>
</evidence>
<dbReference type="RefSeq" id="XP_019045391.2">
    <property type="nucleotide sequence ID" value="XM_019192394.2"/>
</dbReference>
<feature type="domain" description="DBF4-type" evidence="6">
    <location>
        <begin position="561"/>
        <end position="610"/>
    </location>
</feature>
<gene>
    <name evidence="7" type="ORF">I302_106956</name>
</gene>
<name>A0AAJ8KCA9_9TREE</name>
<keyword evidence="3" id="KW-0862">Zinc</keyword>
<organism evidence="7 8">
    <name type="scientific">Kwoniella bestiolae CBS 10118</name>
    <dbReference type="NCBI Taxonomy" id="1296100"/>
    <lineage>
        <taxon>Eukaryota</taxon>
        <taxon>Fungi</taxon>
        <taxon>Dikarya</taxon>
        <taxon>Basidiomycota</taxon>
        <taxon>Agaricomycotina</taxon>
        <taxon>Tremellomycetes</taxon>
        <taxon>Tremellales</taxon>
        <taxon>Cryptococcaceae</taxon>
        <taxon>Kwoniella</taxon>
    </lineage>
</organism>
<proteinExistence type="predicted"/>
<dbReference type="InterPro" id="IPR036420">
    <property type="entry name" value="BRCT_dom_sf"/>
</dbReference>
<dbReference type="Pfam" id="PF08630">
    <property type="entry name" value="Dfp1_Him1_M"/>
    <property type="match status" value="1"/>
</dbReference>
<dbReference type="Proteomes" id="UP000092730">
    <property type="component" value="Chromosome 5"/>
</dbReference>
<keyword evidence="2 4" id="KW-0863">Zinc-finger</keyword>
<evidence type="ECO:0000256" key="2">
    <source>
        <dbReference type="ARBA" id="ARBA00022771"/>
    </source>
</evidence>
<accession>A0AAJ8KCA9</accession>